<gene>
    <name evidence="2" type="ORF">FGRAMPH1_01T10233</name>
</gene>
<dbReference type="EMBL" id="HG970333">
    <property type="protein sequence ID" value="CEF76920.1"/>
    <property type="molecule type" value="Genomic_DNA"/>
</dbReference>
<sequence length="112" mass="12781">MRWVYPLMPEILRAKYVFGSETKSMGVTGHGALKAWVGEHVDPREQQKINLRHVVGLIDFLCGFCLALPEPELVLKRTEQSRKDEPALDPGPEQLRERFPAQAQTVQKTRLT</sequence>
<dbReference type="Proteomes" id="UP000070720">
    <property type="component" value="Chromosome 2"/>
</dbReference>
<dbReference type="InParanoid" id="A0A0E0S095"/>
<keyword evidence="4" id="KW-1185">Reference proteome</keyword>
<organism evidence="3">
    <name type="scientific">Gibberella zeae (strain ATCC MYA-4620 / CBS 123657 / FGSC 9075 / NRRL 31084 / PH-1)</name>
    <name type="common">Wheat head blight fungus</name>
    <name type="synonym">Fusarium graminearum</name>
    <dbReference type="NCBI Taxonomy" id="229533"/>
    <lineage>
        <taxon>Eukaryota</taxon>
        <taxon>Fungi</taxon>
        <taxon>Dikarya</taxon>
        <taxon>Ascomycota</taxon>
        <taxon>Pezizomycotina</taxon>
        <taxon>Sordariomycetes</taxon>
        <taxon>Hypocreomycetidae</taxon>
        <taxon>Hypocreales</taxon>
        <taxon>Nectriaceae</taxon>
        <taxon>Fusarium</taxon>
    </lineage>
</organism>
<protein>
    <submittedName>
        <fullName evidence="2">Chromosome 2, complete genome</fullName>
    </submittedName>
</protein>
<feature type="region of interest" description="Disordered" evidence="1">
    <location>
        <begin position="76"/>
        <end position="112"/>
    </location>
</feature>
<evidence type="ECO:0000313" key="3">
    <source>
        <dbReference type="EnsemblFungi" id="CEF76920"/>
    </source>
</evidence>
<reference key="3">
    <citation type="submission" date="2014-02" db="EMBL/GenBank/DDBJ databases">
        <title>A revised Fusarium graminearum genomic reference sequence using whole shotgun re-sequencing.</title>
        <authorList>
            <person name="King R."/>
            <person name="Urban M."/>
            <person name="Hassani-Pak K."/>
            <person name="Hammond-Kosack K."/>
        </authorList>
    </citation>
    <scope>NUCLEOTIDE SEQUENCE</scope>
    <source>
        <strain>PH-1</strain>
    </source>
</reference>
<reference evidence="2 4" key="4">
    <citation type="journal article" date="2015" name="BMC Genomics">
        <title>The completed genome sequence of the pathogenic ascomycete fungus Fusarium graminearum.</title>
        <authorList>
            <person name="King R."/>
            <person name="Urban M."/>
            <person name="Hammond-Kosack M.C."/>
            <person name="Hassani-Pak K."/>
            <person name="Hammond-Kosack K.E."/>
        </authorList>
    </citation>
    <scope>NUCLEOTIDE SEQUENCE [LARGE SCALE GENOMIC DNA]</scope>
    <source>
        <strain evidence="4">ATCC MYA-4620 / CBS 123657 / FGSC 9075 / NRRL 31084 / PH-1</strain>
        <strain evidence="2">PH-1</strain>
    </source>
</reference>
<accession>A0A0E0S095</accession>
<dbReference type="EnsemblFungi" id="CEF76920">
    <property type="protein sequence ID" value="CEF76920"/>
    <property type="gene ID" value="FGRRES_13342"/>
</dbReference>
<dbReference type="VEuPathDB" id="FungiDB:FGRAMPH1_01G10233"/>
<feature type="compositionally biased region" description="Basic and acidic residues" evidence="1">
    <location>
        <begin position="76"/>
        <end position="86"/>
    </location>
</feature>
<evidence type="ECO:0000313" key="4">
    <source>
        <dbReference type="Proteomes" id="UP000070720"/>
    </source>
</evidence>
<reference evidence="3 4" key="2">
    <citation type="journal article" date="2010" name="Nature">
        <title>Comparative genomics reveals mobile pathogenicity chromosomes in Fusarium.</title>
        <authorList>
            <person name="Ma L.J."/>
            <person name="van der Does H.C."/>
            <person name="Borkovich K.A."/>
            <person name="Coleman J.J."/>
            <person name="Daboussi M.J."/>
            <person name="Di Pietro A."/>
            <person name="Dufresne M."/>
            <person name="Freitag M."/>
            <person name="Grabherr M."/>
            <person name="Henrissat B."/>
            <person name="Houterman P.M."/>
            <person name="Kang S."/>
            <person name="Shim W.B."/>
            <person name="Woloshuk C."/>
            <person name="Xie X."/>
            <person name="Xu J.R."/>
            <person name="Antoniw J."/>
            <person name="Baker S.E."/>
            <person name="Bluhm B.H."/>
            <person name="Breakspear A."/>
            <person name="Brown D.W."/>
            <person name="Butchko R.A."/>
            <person name="Chapman S."/>
            <person name="Coulson R."/>
            <person name="Coutinho P.M."/>
            <person name="Danchin E.G."/>
            <person name="Diener A."/>
            <person name="Gale L.R."/>
            <person name="Gardiner D.M."/>
            <person name="Goff S."/>
            <person name="Hammond-Kosack K.E."/>
            <person name="Hilburn K."/>
            <person name="Hua-Van A."/>
            <person name="Jonkers W."/>
            <person name="Kazan K."/>
            <person name="Kodira C.D."/>
            <person name="Koehrsen M."/>
            <person name="Kumar L."/>
            <person name="Lee Y.H."/>
            <person name="Li L."/>
            <person name="Manners J.M."/>
            <person name="Miranda-Saavedra D."/>
            <person name="Mukherjee M."/>
            <person name="Park G."/>
            <person name="Park J."/>
            <person name="Park S.Y."/>
            <person name="Proctor R.H."/>
            <person name="Regev A."/>
            <person name="Ruiz-Roldan M.C."/>
            <person name="Sain D."/>
            <person name="Sakthikumar S."/>
            <person name="Sykes S."/>
            <person name="Schwartz D.C."/>
            <person name="Turgeon B.G."/>
            <person name="Wapinski I."/>
            <person name="Yoder O."/>
            <person name="Young S."/>
            <person name="Zeng Q."/>
            <person name="Zhou S."/>
            <person name="Galagan J."/>
            <person name="Cuomo C.A."/>
            <person name="Kistler H.C."/>
            <person name="Rep M."/>
        </authorList>
    </citation>
    <scope>GENOME REANNOTATION</scope>
    <source>
        <strain evidence="4">ATCC MYA-4620 / CBS 123657 / FGSC 9075 / NRRL 31084 / PH-1</strain>
        <strain evidence="3">PH-1 / ATCC MYA-4620 / FGSC 9075 / NRRL 31084</strain>
    </source>
</reference>
<name>A0A0E0S095_GIBZE</name>
<proteinExistence type="predicted"/>
<evidence type="ECO:0000256" key="1">
    <source>
        <dbReference type="SAM" id="MobiDB-lite"/>
    </source>
</evidence>
<feature type="compositionally biased region" description="Polar residues" evidence="1">
    <location>
        <begin position="102"/>
        <end position="112"/>
    </location>
</feature>
<reference evidence="3" key="5">
    <citation type="submission" date="2017-01" db="UniProtKB">
        <authorList>
            <consortium name="EnsemblFungi"/>
        </authorList>
    </citation>
    <scope>IDENTIFICATION</scope>
    <source>
        <strain evidence="3">PH-1 / ATCC MYA-4620 / FGSC 9075 / NRRL 31084</strain>
    </source>
</reference>
<evidence type="ECO:0000313" key="2">
    <source>
        <dbReference type="EMBL" id="CEF76920.1"/>
    </source>
</evidence>
<dbReference type="AlphaFoldDB" id="A0A0E0S095"/>
<reference evidence="3 4" key="1">
    <citation type="journal article" date="2007" name="Science">
        <title>The Fusarium graminearum genome reveals a link between localized polymorphism and pathogen specialization.</title>
        <authorList>
            <person name="Cuomo C.A."/>
            <person name="Gueldener U."/>
            <person name="Xu J.-R."/>
            <person name="Trail F."/>
            <person name="Turgeon B.G."/>
            <person name="Di Pietro A."/>
            <person name="Walton J.D."/>
            <person name="Ma L.-J."/>
            <person name="Baker S.E."/>
            <person name="Rep M."/>
            <person name="Adam G."/>
            <person name="Antoniw J."/>
            <person name="Baldwin T."/>
            <person name="Calvo S.E."/>
            <person name="Chang Y.-L."/>
            <person name="DeCaprio D."/>
            <person name="Gale L.R."/>
            <person name="Gnerre S."/>
            <person name="Goswami R.S."/>
            <person name="Hammond-Kosack K."/>
            <person name="Harris L.J."/>
            <person name="Hilburn K."/>
            <person name="Kennell J.C."/>
            <person name="Kroken S."/>
            <person name="Magnuson J.K."/>
            <person name="Mannhaupt G."/>
            <person name="Mauceli E.W."/>
            <person name="Mewes H.-W."/>
            <person name="Mitterbauer R."/>
            <person name="Muehlbauer G."/>
            <person name="Muensterkoetter M."/>
            <person name="Nelson D."/>
            <person name="O'Donnell K."/>
            <person name="Ouellet T."/>
            <person name="Qi W."/>
            <person name="Quesneville H."/>
            <person name="Roncero M.I.G."/>
            <person name="Seong K.-Y."/>
            <person name="Tetko I.V."/>
            <person name="Urban M."/>
            <person name="Waalwijk C."/>
            <person name="Ward T.J."/>
            <person name="Yao J."/>
            <person name="Birren B.W."/>
            <person name="Kistler H.C."/>
        </authorList>
    </citation>
    <scope>NUCLEOTIDE SEQUENCE [LARGE SCALE GENOMIC DNA]</scope>
    <source>
        <strain evidence="4">ATCC MYA-4620 / CBS 123657 / FGSC 9075 / NRRL 31084 / PH-1</strain>
        <strain evidence="3">PH-1 / ATCC MYA-4620 / FGSC 9075 / NRRL 31084</strain>
    </source>
</reference>